<dbReference type="PROSITE" id="PS00375">
    <property type="entry name" value="UDPGT"/>
    <property type="match status" value="1"/>
</dbReference>
<dbReference type="PANTHER" id="PTHR11926">
    <property type="entry name" value="GLUCOSYL/GLUCURONOSYL TRANSFERASES"/>
    <property type="match status" value="1"/>
</dbReference>
<organism evidence="10 11">
    <name type="scientific">Phtheirospermum japonicum</name>
    <dbReference type="NCBI Taxonomy" id="374723"/>
    <lineage>
        <taxon>Eukaryota</taxon>
        <taxon>Viridiplantae</taxon>
        <taxon>Streptophyta</taxon>
        <taxon>Embryophyta</taxon>
        <taxon>Tracheophyta</taxon>
        <taxon>Spermatophyta</taxon>
        <taxon>Magnoliopsida</taxon>
        <taxon>eudicotyledons</taxon>
        <taxon>Gunneridae</taxon>
        <taxon>Pentapetalae</taxon>
        <taxon>asterids</taxon>
        <taxon>lamiids</taxon>
        <taxon>Lamiales</taxon>
        <taxon>Orobanchaceae</taxon>
        <taxon>Orobanchaceae incertae sedis</taxon>
        <taxon>Phtheirospermum</taxon>
    </lineage>
</organism>
<gene>
    <name evidence="10" type="ORF">PHJA_000605400</name>
</gene>
<protein>
    <recommendedName>
        <fullName evidence="9">Glycosyltransferase</fullName>
        <ecNumber evidence="9">2.4.1.-</ecNumber>
    </recommendedName>
</protein>
<accession>A0A830BL58</accession>
<evidence type="ECO:0000256" key="5">
    <source>
        <dbReference type="ARBA" id="ARBA00022729"/>
    </source>
</evidence>
<dbReference type="OrthoDB" id="5835829at2759"/>
<comment type="caution">
    <text evidence="10">The sequence shown here is derived from an EMBL/GenBank/DDBJ whole genome shotgun (WGS) entry which is preliminary data.</text>
</comment>
<dbReference type="EC" id="2.4.1.-" evidence="9"/>
<dbReference type="Proteomes" id="UP000653305">
    <property type="component" value="Unassembled WGS sequence"/>
</dbReference>
<evidence type="ECO:0000256" key="1">
    <source>
        <dbReference type="ARBA" id="ARBA00004935"/>
    </source>
</evidence>
<sequence>MVSFPGQGHVNPLLRLGKRLADFGLFVTFSAPESAGSIIRKANNIVKPTQLGRGTIRFEFFDDGWDFDDPNRKDIEAYTVQLELSGREKLPQMIREQSARGRPVSCLINNPFIPWVSDVAESLGIPSAMLWVQSCASFSLYYHYYHDLVPFPSEKEPEIDVQLPFLPLLKHDEIPSFLHPKTMYPFLREAILGQYKNLSKPFCILMDTFQELENEAIEYMSRVSRPIKTIGPLFKSGHSKDAIRVDFYEPENCAEWLDTKPPGTVVYISFGSVVHLKQEQIDEIAHGLLLSEVSFIWVMKQPPPEMAAEPHVLPEGFLERAGDKGKVVRWAPQEGVLAHPATACFVTHCGWNSTMEAVASGVPVVAWPQWGDQVTDAKFLVDVLKVGRRLCRGEAEGRIVRRDEVERCLRAVTVGDPKAAEMRENAAKWKKAAEEAVAEGGSSYRNMEEFVYEVVRMGRN</sequence>
<keyword evidence="5" id="KW-0732">Signal</keyword>
<dbReference type="PANTHER" id="PTHR11926:SF986">
    <property type="entry name" value="UDP-GLYCOSYLTRANSFERASE 84A1"/>
    <property type="match status" value="1"/>
</dbReference>
<evidence type="ECO:0000256" key="8">
    <source>
        <dbReference type="RuleBase" id="RU003718"/>
    </source>
</evidence>
<evidence type="ECO:0000313" key="10">
    <source>
        <dbReference type="EMBL" id="GFP84615.1"/>
    </source>
</evidence>
<reference evidence="10" key="1">
    <citation type="submission" date="2020-07" db="EMBL/GenBank/DDBJ databases">
        <title>Ethylene signaling mediates host invasion by parasitic plants.</title>
        <authorList>
            <person name="Yoshida S."/>
        </authorList>
    </citation>
    <scope>NUCLEOTIDE SEQUENCE</scope>
    <source>
        <strain evidence="10">Okayama</strain>
    </source>
</reference>
<evidence type="ECO:0000256" key="6">
    <source>
        <dbReference type="ARBA" id="ARBA00050360"/>
    </source>
</evidence>
<keyword evidence="4 8" id="KW-0808">Transferase</keyword>
<proteinExistence type="inferred from homology"/>
<name>A0A830BL58_9LAMI</name>
<evidence type="ECO:0000313" key="11">
    <source>
        <dbReference type="Proteomes" id="UP000653305"/>
    </source>
</evidence>
<dbReference type="EMBL" id="BMAC01000089">
    <property type="protein sequence ID" value="GFP84615.1"/>
    <property type="molecule type" value="Genomic_DNA"/>
</dbReference>
<dbReference type="InterPro" id="IPR002213">
    <property type="entry name" value="UDP_glucos_trans"/>
</dbReference>
<dbReference type="FunFam" id="3.40.50.2000:FF:000101">
    <property type="entry name" value="Glycosyltransferase"/>
    <property type="match status" value="1"/>
</dbReference>
<dbReference type="AlphaFoldDB" id="A0A830BL58"/>
<evidence type="ECO:0000256" key="3">
    <source>
        <dbReference type="ARBA" id="ARBA00022676"/>
    </source>
</evidence>
<keyword evidence="11" id="KW-1185">Reference proteome</keyword>
<comment type="similarity">
    <text evidence="2 8">Belongs to the UDP-glycosyltransferase family.</text>
</comment>
<dbReference type="Pfam" id="PF00201">
    <property type="entry name" value="UDPGT"/>
    <property type="match status" value="1"/>
</dbReference>
<dbReference type="GO" id="GO:0080043">
    <property type="term" value="F:quercetin 3-O-glucosyltransferase activity"/>
    <property type="evidence" value="ECO:0007669"/>
    <property type="project" value="TreeGrafter"/>
</dbReference>
<evidence type="ECO:0000256" key="4">
    <source>
        <dbReference type="ARBA" id="ARBA00022679"/>
    </source>
</evidence>
<dbReference type="GO" id="GO:0080044">
    <property type="term" value="F:quercetin 7-O-glucosyltransferase activity"/>
    <property type="evidence" value="ECO:0007669"/>
    <property type="project" value="TreeGrafter"/>
</dbReference>
<evidence type="ECO:0000256" key="2">
    <source>
        <dbReference type="ARBA" id="ARBA00009995"/>
    </source>
</evidence>
<comment type="catalytic activity">
    <reaction evidence="6">
        <text>an anthocyanidin 3-O-beta-D-glucoside + UDP-alpha-D-glucose = an anthocyanidin 3,5-di-O-beta-D-glucoside + UDP + 2 H(+)</text>
        <dbReference type="Rhea" id="RHEA:35423"/>
        <dbReference type="ChEBI" id="CHEBI:15378"/>
        <dbReference type="ChEBI" id="CHEBI:16307"/>
        <dbReference type="ChEBI" id="CHEBI:57503"/>
        <dbReference type="ChEBI" id="CHEBI:58223"/>
        <dbReference type="ChEBI" id="CHEBI:58885"/>
        <dbReference type="EC" id="2.4.1.298"/>
    </reaction>
</comment>
<dbReference type="GO" id="GO:0102816">
    <property type="term" value="F:UDP-D-glucose:delphinidin 3-O-glucosyl-5-O-caffeoylglucoside -O-beta-D-glucosyltransferase activity"/>
    <property type="evidence" value="ECO:0007669"/>
    <property type="project" value="UniProtKB-EC"/>
</dbReference>
<dbReference type="CDD" id="cd03784">
    <property type="entry name" value="GT1_Gtf-like"/>
    <property type="match status" value="1"/>
</dbReference>
<dbReference type="SUPFAM" id="SSF53756">
    <property type="entry name" value="UDP-Glycosyltransferase/glycogen phosphorylase"/>
    <property type="match status" value="1"/>
</dbReference>
<evidence type="ECO:0000256" key="9">
    <source>
        <dbReference type="RuleBase" id="RU362057"/>
    </source>
</evidence>
<evidence type="ECO:0000256" key="7">
    <source>
        <dbReference type="ARBA" id="ARBA00056922"/>
    </source>
</evidence>
<comment type="function">
    <text evidence="7">Catalyzes the glucosylation at the O-5 position of anthocyanidin 3-glucosides to form anthocyanidin 3,5-di-O-glucosides using UDP-glucose as sugar donor. Anthocyanidin 3,5-di-O-glucosides are molecules that are responsible for pigmentation. Also acts on anthocyanidin 3-O-(6-O-malonylglucoside). Much less active with hydroxycinnamoylglucose derivatives. No activity in the absence of the 3-O-glucoside group.</text>
</comment>
<dbReference type="Gene3D" id="3.40.50.2000">
    <property type="entry name" value="Glycogen Phosphorylase B"/>
    <property type="match status" value="2"/>
</dbReference>
<dbReference type="FunFam" id="3.40.50.2000:FF:000019">
    <property type="entry name" value="Glycosyltransferase"/>
    <property type="match status" value="1"/>
</dbReference>
<dbReference type="InterPro" id="IPR035595">
    <property type="entry name" value="UDP_glycos_trans_CS"/>
</dbReference>
<comment type="pathway">
    <text evidence="1">Pigment biosynthesis; anthocyanin biosynthesis.</text>
</comment>
<keyword evidence="3 8" id="KW-0328">Glycosyltransferase</keyword>